<dbReference type="InterPro" id="IPR049718">
    <property type="entry name" value="AKO59007-like"/>
</dbReference>
<keyword evidence="2" id="KW-1185">Reference proteome</keyword>
<evidence type="ECO:0008006" key="3">
    <source>
        <dbReference type="Google" id="ProtNLM"/>
    </source>
</evidence>
<proteinExistence type="predicted"/>
<dbReference type="Proteomes" id="UP000007844">
    <property type="component" value="Chromosome"/>
</dbReference>
<name>F3YXJ7_DESAF</name>
<dbReference type="HOGENOM" id="CLU_859766_0_0_7"/>
<gene>
    <name evidence="1" type="ORF">Desaf_3490</name>
</gene>
<evidence type="ECO:0000313" key="2">
    <source>
        <dbReference type="Proteomes" id="UP000007844"/>
    </source>
</evidence>
<dbReference type="KEGG" id="daf:Desaf_3490"/>
<dbReference type="RefSeq" id="WP_014261388.1">
    <property type="nucleotide sequence ID" value="NC_016629.1"/>
</dbReference>
<dbReference type="AlphaFoldDB" id="F3YXJ7"/>
<dbReference type="EMBL" id="CP003221">
    <property type="protein sequence ID" value="EGJ51774.1"/>
    <property type="molecule type" value="Genomic_DNA"/>
</dbReference>
<organism evidence="1 2">
    <name type="scientific">Desulfocurvibacter africanus subsp. africanus str. Walvis Bay</name>
    <dbReference type="NCBI Taxonomy" id="690850"/>
    <lineage>
        <taxon>Bacteria</taxon>
        <taxon>Pseudomonadati</taxon>
        <taxon>Thermodesulfobacteriota</taxon>
        <taxon>Desulfovibrionia</taxon>
        <taxon>Desulfovibrionales</taxon>
        <taxon>Desulfovibrionaceae</taxon>
        <taxon>Desulfocurvibacter</taxon>
    </lineage>
</organism>
<dbReference type="STRING" id="690850.Desaf_3490"/>
<accession>F3YXJ7</accession>
<reference evidence="1 2" key="1">
    <citation type="journal article" date="2011" name="J. Bacteriol.">
        <title>Genome sequence of the mercury-methylating and pleomorphic Desulfovibrio africanus Strain Walvis Bay.</title>
        <authorList>
            <person name="Brown S.D."/>
            <person name="Wall J.D."/>
            <person name="Kucken A.M."/>
            <person name="Gilmour C.C."/>
            <person name="Podar M."/>
            <person name="Brandt C.C."/>
            <person name="Teshima H."/>
            <person name="Detter J.C."/>
            <person name="Han C.S."/>
            <person name="Land M.L."/>
            <person name="Lucas S."/>
            <person name="Han J."/>
            <person name="Pennacchio L."/>
            <person name="Nolan M."/>
            <person name="Pitluck S."/>
            <person name="Woyke T."/>
            <person name="Goodwin L."/>
            <person name="Palumbo A.V."/>
            <person name="Elias D.A."/>
        </authorList>
    </citation>
    <scope>NUCLEOTIDE SEQUENCE [LARGE SCALE GENOMIC DNA]</scope>
    <source>
        <strain evidence="1 2">Walvis Bay</strain>
    </source>
</reference>
<evidence type="ECO:0000313" key="1">
    <source>
        <dbReference type="EMBL" id="EGJ51774.1"/>
    </source>
</evidence>
<protein>
    <recommendedName>
        <fullName evidence="3">Phage major capsid protein, HK97 family</fullName>
    </recommendedName>
</protein>
<sequence length="323" mass="35863">MPLSNAELEIVTRDYLLADGKQATDIYFETSWLMQYLMKQQKGLWKLFGGGRKVKVPLKYDGAEAGFYQRNDTLSEDERQNITAAYFELRHAFGNATIYRADELQNAGEEAEVELVQSKIEDAMESCRDTVAKQLYAAGGDNSPYLTGLLSLCNENADLAYGELTENGVVAKDGSKPWEGKLLTTPAVISLDTIREMRRTAKVKGKKPDIGVTTDLLFDKVAGILQVQQRFTSDKPTAEAGFQNLVIEGMTLTVDDYMPSGHLFCLNSKHVGFAVHRKGYFARTPWKDLTSGAQGRSMKILWDGNLISNNRKAHIGRSNLSAA</sequence>
<dbReference type="eggNOG" id="ENOG502ZBII">
    <property type="taxonomic scope" value="Bacteria"/>
</dbReference>
<dbReference type="NCBIfam" id="NF033394">
    <property type="entry name" value="capsid_maj_Podo"/>
    <property type="match status" value="1"/>
</dbReference>